<feature type="non-terminal residue" evidence="5">
    <location>
        <position position="1"/>
    </location>
</feature>
<dbReference type="Pfam" id="PF00384">
    <property type="entry name" value="Molybdopterin"/>
    <property type="match status" value="1"/>
</dbReference>
<dbReference type="SUPFAM" id="SSF53706">
    <property type="entry name" value="Formate dehydrogenase/DMSO reductase, domains 1-3"/>
    <property type="match status" value="1"/>
</dbReference>
<proteinExistence type="predicted"/>
<dbReference type="CDD" id="cd00368">
    <property type="entry name" value="Molybdopterin-Binding"/>
    <property type="match status" value="1"/>
</dbReference>
<dbReference type="GO" id="GO:0016491">
    <property type="term" value="F:oxidoreductase activity"/>
    <property type="evidence" value="ECO:0007669"/>
    <property type="project" value="InterPro"/>
</dbReference>
<gene>
    <name evidence="5" type="ORF">S06H3_49904</name>
</gene>
<organism evidence="5">
    <name type="scientific">marine sediment metagenome</name>
    <dbReference type="NCBI Taxonomy" id="412755"/>
    <lineage>
        <taxon>unclassified sequences</taxon>
        <taxon>metagenomes</taxon>
        <taxon>ecological metagenomes</taxon>
    </lineage>
</organism>
<dbReference type="PANTHER" id="PTHR43105">
    <property type="entry name" value="RESPIRATORY NITRATE REDUCTASE"/>
    <property type="match status" value="1"/>
</dbReference>
<dbReference type="GO" id="GO:0051536">
    <property type="term" value="F:iron-sulfur cluster binding"/>
    <property type="evidence" value="ECO:0007669"/>
    <property type="project" value="UniProtKB-KW"/>
</dbReference>
<evidence type="ECO:0000259" key="4">
    <source>
        <dbReference type="Pfam" id="PF00384"/>
    </source>
</evidence>
<evidence type="ECO:0000313" key="5">
    <source>
        <dbReference type="EMBL" id="GAI38913.1"/>
    </source>
</evidence>
<dbReference type="InterPro" id="IPR006656">
    <property type="entry name" value="Mopterin_OxRdtase"/>
</dbReference>
<name>X1N5N5_9ZZZZ</name>
<dbReference type="EMBL" id="BARV01031549">
    <property type="protein sequence ID" value="GAI38913.1"/>
    <property type="molecule type" value="Genomic_DNA"/>
</dbReference>
<evidence type="ECO:0000256" key="2">
    <source>
        <dbReference type="ARBA" id="ARBA00023004"/>
    </source>
</evidence>
<dbReference type="GO" id="GO:0046872">
    <property type="term" value="F:metal ion binding"/>
    <property type="evidence" value="ECO:0007669"/>
    <property type="project" value="UniProtKB-KW"/>
</dbReference>
<keyword evidence="2" id="KW-0408">Iron</keyword>
<dbReference type="Gene3D" id="3.40.50.740">
    <property type="match status" value="1"/>
</dbReference>
<reference evidence="5" key="1">
    <citation type="journal article" date="2014" name="Front. Microbiol.">
        <title>High frequency of phylogenetically diverse reductive dehalogenase-homologous genes in deep subseafloor sedimentary metagenomes.</title>
        <authorList>
            <person name="Kawai M."/>
            <person name="Futagami T."/>
            <person name="Toyoda A."/>
            <person name="Takaki Y."/>
            <person name="Nishi S."/>
            <person name="Hori S."/>
            <person name="Arai W."/>
            <person name="Tsubouchi T."/>
            <person name="Morono Y."/>
            <person name="Uchiyama I."/>
            <person name="Ito T."/>
            <person name="Fujiyama A."/>
            <person name="Inagaki F."/>
            <person name="Takami H."/>
        </authorList>
    </citation>
    <scope>NUCLEOTIDE SEQUENCE</scope>
    <source>
        <strain evidence="5">Expedition CK06-06</strain>
    </source>
</reference>
<evidence type="ECO:0000256" key="3">
    <source>
        <dbReference type="ARBA" id="ARBA00023014"/>
    </source>
</evidence>
<dbReference type="InterPro" id="IPR050123">
    <property type="entry name" value="Prok_molybdopt-oxidoreductase"/>
</dbReference>
<accession>X1N5N5</accession>
<keyword evidence="3" id="KW-0411">Iron-sulfur</keyword>
<dbReference type="AlphaFoldDB" id="X1N5N5"/>
<dbReference type="PANTHER" id="PTHR43105:SF10">
    <property type="entry name" value="NADH-QUINONE OXIDOREDUCTASE SUBUNIT G"/>
    <property type="match status" value="1"/>
</dbReference>
<protein>
    <recommendedName>
        <fullName evidence="4">Molybdopterin oxidoreductase domain-containing protein</fullName>
    </recommendedName>
</protein>
<evidence type="ECO:0000256" key="1">
    <source>
        <dbReference type="ARBA" id="ARBA00022723"/>
    </source>
</evidence>
<comment type="caution">
    <text evidence="5">The sequence shown here is derived from an EMBL/GenBank/DDBJ whole genome shotgun (WGS) entry which is preliminary data.</text>
</comment>
<keyword evidence="1" id="KW-0479">Metal-binding</keyword>
<feature type="domain" description="Molybdopterin oxidoreductase" evidence="4">
    <location>
        <begin position="8"/>
        <end position="71"/>
    </location>
</feature>
<dbReference type="GO" id="GO:0016020">
    <property type="term" value="C:membrane"/>
    <property type="evidence" value="ECO:0007669"/>
    <property type="project" value="TreeGrafter"/>
</dbReference>
<sequence>GWVGGVDFLIVQASYYSSVTSMADVVLPSPIWAERQGKCVSMDGRVLELKQVLQPKDGLLQDQEVLIEISRRLGHKLILS</sequence>